<evidence type="ECO:0000313" key="10">
    <source>
        <dbReference type="Proteomes" id="UP000316598"/>
    </source>
</evidence>
<dbReference type="CDD" id="cd03426">
    <property type="entry name" value="NUDIX_CoAse_Nudt7"/>
    <property type="match status" value="1"/>
</dbReference>
<dbReference type="Gene3D" id="3.90.79.10">
    <property type="entry name" value="Nucleoside Triphosphate Pyrophosphohydrolase"/>
    <property type="match status" value="1"/>
</dbReference>
<dbReference type="PANTHER" id="PTHR12992:SF11">
    <property type="entry name" value="MITOCHONDRIAL COENZYME A DIPHOSPHATASE NUDT8"/>
    <property type="match status" value="1"/>
</dbReference>
<dbReference type="InterPro" id="IPR000086">
    <property type="entry name" value="NUDIX_hydrolase_dom"/>
</dbReference>
<dbReference type="Proteomes" id="UP000316598">
    <property type="component" value="Unassembled WGS sequence"/>
</dbReference>
<feature type="region of interest" description="Disordered" evidence="7">
    <location>
        <begin position="15"/>
        <end position="36"/>
    </location>
</feature>
<comment type="cofactor">
    <cofactor evidence="1">
        <name>Mn(2+)</name>
        <dbReference type="ChEBI" id="CHEBI:29035"/>
    </cofactor>
</comment>
<keyword evidence="6" id="KW-0464">Manganese</keyword>
<comment type="caution">
    <text evidence="9">The sequence shown here is derived from an EMBL/GenBank/DDBJ whole genome shotgun (WGS) entry which is preliminary data.</text>
</comment>
<dbReference type="GO" id="GO:0046872">
    <property type="term" value="F:metal ion binding"/>
    <property type="evidence" value="ECO:0007669"/>
    <property type="project" value="UniProtKB-KW"/>
</dbReference>
<evidence type="ECO:0000256" key="1">
    <source>
        <dbReference type="ARBA" id="ARBA00001936"/>
    </source>
</evidence>
<dbReference type="EMBL" id="SJPI01000002">
    <property type="protein sequence ID" value="TWT51266.1"/>
    <property type="molecule type" value="Genomic_DNA"/>
</dbReference>
<organism evidence="9 10">
    <name type="scientific">Rubripirellula amarantea</name>
    <dbReference type="NCBI Taxonomy" id="2527999"/>
    <lineage>
        <taxon>Bacteria</taxon>
        <taxon>Pseudomonadati</taxon>
        <taxon>Planctomycetota</taxon>
        <taxon>Planctomycetia</taxon>
        <taxon>Pirellulales</taxon>
        <taxon>Pirellulaceae</taxon>
        <taxon>Rubripirellula</taxon>
    </lineage>
</organism>
<dbReference type="PROSITE" id="PS51462">
    <property type="entry name" value="NUDIX"/>
    <property type="match status" value="1"/>
</dbReference>
<evidence type="ECO:0000256" key="7">
    <source>
        <dbReference type="SAM" id="MobiDB-lite"/>
    </source>
</evidence>
<protein>
    <submittedName>
        <fullName evidence="9">Putative NUDIX hydrolase</fullName>
    </submittedName>
</protein>
<accession>A0A5C5WKE9</accession>
<evidence type="ECO:0000256" key="4">
    <source>
        <dbReference type="ARBA" id="ARBA00022801"/>
    </source>
</evidence>
<evidence type="ECO:0000256" key="3">
    <source>
        <dbReference type="ARBA" id="ARBA00022723"/>
    </source>
</evidence>
<keyword evidence="4 9" id="KW-0378">Hydrolase</keyword>
<keyword evidence="3" id="KW-0479">Metal-binding</keyword>
<evidence type="ECO:0000256" key="2">
    <source>
        <dbReference type="ARBA" id="ARBA00001946"/>
    </source>
</evidence>
<dbReference type="RefSeq" id="WP_242632160.1">
    <property type="nucleotide sequence ID" value="NZ_SJPI01000002.1"/>
</dbReference>
<gene>
    <name evidence="9" type="ORF">Pla22_40430</name>
</gene>
<keyword evidence="5" id="KW-0460">Magnesium</keyword>
<dbReference type="InterPro" id="IPR015797">
    <property type="entry name" value="NUDIX_hydrolase-like_dom_sf"/>
</dbReference>
<proteinExistence type="predicted"/>
<comment type="cofactor">
    <cofactor evidence="2">
        <name>Mg(2+)</name>
        <dbReference type="ChEBI" id="CHEBI:18420"/>
    </cofactor>
</comment>
<evidence type="ECO:0000256" key="5">
    <source>
        <dbReference type="ARBA" id="ARBA00022842"/>
    </source>
</evidence>
<keyword evidence="10" id="KW-1185">Reference proteome</keyword>
<dbReference type="AlphaFoldDB" id="A0A5C5WKE9"/>
<evidence type="ECO:0000313" key="9">
    <source>
        <dbReference type="EMBL" id="TWT51266.1"/>
    </source>
</evidence>
<dbReference type="GO" id="GO:0010945">
    <property type="term" value="F:coenzyme A diphosphatase activity"/>
    <property type="evidence" value="ECO:0007669"/>
    <property type="project" value="InterPro"/>
</dbReference>
<dbReference type="SUPFAM" id="SSF55811">
    <property type="entry name" value="Nudix"/>
    <property type="match status" value="1"/>
</dbReference>
<dbReference type="Pfam" id="PF00293">
    <property type="entry name" value="NUDIX"/>
    <property type="match status" value="1"/>
</dbReference>
<reference evidence="9 10" key="1">
    <citation type="submission" date="2019-02" db="EMBL/GenBank/DDBJ databases">
        <title>Deep-cultivation of Planctomycetes and their phenomic and genomic characterization uncovers novel biology.</title>
        <authorList>
            <person name="Wiegand S."/>
            <person name="Jogler M."/>
            <person name="Boedeker C."/>
            <person name="Pinto D."/>
            <person name="Vollmers J."/>
            <person name="Rivas-Marin E."/>
            <person name="Kohn T."/>
            <person name="Peeters S.H."/>
            <person name="Heuer A."/>
            <person name="Rast P."/>
            <person name="Oberbeckmann S."/>
            <person name="Bunk B."/>
            <person name="Jeske O."/>
            <person name="Meyerdierks A."/>
            <person name="Storesund J.E."/>
            <person name="Kallscheuer N."/>
            <person name="Luecker S."/>
            <person name="Lage O.M."/>
            <person name="Pohl T."/>
            <person name="Merkel B.J."/>
            <person name="Hornburger P."/>
            <person name="Mueller R.-W."/>
            <person name="Bruemmer F."/>
            <person name="Labrenz M."/>
            <person name="Spormann A.M."/>
            <person name="Op Den Camp H."/>
            <person name="Overmann J."/>
            <person name="Amann R."/>
            <person name="Jetten M.S.M."/>
            <person name="Mascher T."/>
            <person name="Medema M.H."/>
            <person name="Devos D.P."/>
            <person name="Kaster A.-K."/>
            <person name="Ovreas L."/>
            <person name="Rohde M."/>
            <person name="Galperin M.Y."/>
            <person name="Jogler C."/>
        </authorList>
    </citation>
    <scope>NUCLEOTIDE SEQUENCE [LARGE SCALE GENOMIC DNA]</scope>
    <source>
        <strain evidence="9 10">Pla22</strain>
    </source>
</reference>
<dbReference type="InterPro" id="IPR045121">
    <property type="entry name" value="CoAse"/>
</dbReference>
<evidence type="ECO:0000259" key="8">
    <source>
        <dbReference type="PROSITE" id="PS51462"/>
    </source>
</evidence>
<evidence type="ECO:0000256" key="6">
    <source>
        <dbReference type="ARBA" id="ARBA00023211"/>
    </source>
</evidence>
<sequence>MDDLAFNESLPNHLPEWLGDDGRSANQPSSPAWPRRSLRFKPTSRVARSRLAPQLAYGRHRGPAPHHVREAAVLVAIYRDSKLGWTIPLTMRPPTLSHHGGQISLPGGRIEKGESVLQAAKREYEEELGLPPEMISICGNLTPQYVYASNHRVSSIVAVIQPPPHPWQPDPAEVADVVLLPLAHLLRRHPLSRKLVSRRIQPVLSNLEDTGAPREFTFFAPAYLISQRSGENAAESPSGVNHEIWGATAIILDELARRIRLGLERMLH</sequence>
<feature type="domain" description="Nudix hydrolase" evidence="8">
    <location>
        <begin position="68"/>
        <end position="208"/>
    </location>
</feature>
<dbReference type="PANTHER" id="PTHR12992">
    <property type="entry name" value="NUDIX HYDROLASE"/>
    <property type="match status" value="1"/>
</dbReference>
<name>A0A5C5WKE9_9BACT</name>